<keyword evidence="5" id="KW-0548">Nucleotidyltransferase</keyword>
<dbReference type="GO" id="GO:0003964">
    <property type="term" value="F:RNA-directed DNA polymerase activity"/>
    <property type="evidence" value="ECO:0007669"/>
    <property type="project" value="UniProtKB-KW"/>
</dbReference>
<evidence type="ECO:0000259" key="3">
    <source>
        <dbReference type="PROSITE" id="PS50835"/>
    </source>
</evidence>
<dbReference type="PANTHER" id="PTHR33067:SF35">
    <property type="entry name" value="ASPARTIC PEPTIDASE DDI1-TYPE DOMAIN-CONTAINING PROTEIN"/>
    <property type="match status" value="1"/>
</dbReference>
<gene>
    <name evidence="5" type="ORF">Tco_1056297</name>
</gene>
<dbReference type="InterPro" id="IPR036397">
    <property type="entry name" value="RNaseH_sf"/>
</dbReference>
<feature type="region of interest" description="Disordered" evidence="2">
    <location>
        <begin position="886"/>
        <end position="905"/>
    </location>
</feature>
<feature type="region of interest" description="Disordered" evidence="2">
    <location>
        <begin position="76"/>
        <end position="105"/>
    </location>
</feature>
<comment type="caution">
    <text evidence="5">The sequence shown here is derived from an EMBL/GenBank/DDBJ whole genome shotgun (WGS) entry which is preliminary data.</text>
</comment>
<evidence type="ECO:0000313" key="5">
    <source>
        <dbReference type="EMBL" id="GJT81955.1"/>
    </source>
</evidence>
<sequence length="1368" mass="152753">MVKALLLDKKTQAPAPVKAVEENCVTCGGAHSYRNCPATDGNVYRDNIQEYVSQAAAANFNQGNTGYRALIANQIRPPGFPPVQNQGNNQNRYNQNQGNNYNQSQIYRPSINQPSVHQAPPYQALAPQTQGVTKTDFESYIKANDAVMRNMQDQNQNLQNQMTNLTDMLSKFVNSNTASTSGSGTLPSTKDVQPSVVQVQPHVPNFEPVVAPVSAPMPNLKPSIPYPSRQLKVCEAKTHKSSIDEPPEVKLKDLPPHLKYVFLEGDNKFPVIIAKDLSVEEKACSHLGFEVHAKRAIAWKHLRPSRGINPEFCTHKIQWKRKLQSAVNTKDAVESKDPRIVIKWRLKKTFDADLFSRSRIVLGLARYIASGDKGVGIGCEKVERRGREEGTEEADVILKGCKMKELGERLAMFRIGSVDDAARIAPVVLLLQEFTFKVIDTKGAENLAAYHLSRLENPYENVLDPKEVNEKFPLETLNMVTSRGDSNTPWFADYANYHAGNFIVKGMSSQQKNKFFKDVKHYFWDDPFLFKICADQMIWRCVAGQEAVDILQLDNRGPPGDITVPTTPPKRFLTQDFIGPRFTKMPMTWSPDVTLVSVKEKFRIVMKCLKIPSKFAKSLTSGASISWGRSRLHEGTNIYSWRSTICQNRLKRNDRGTHFCNDQFAKAMLKYGFTHRLSIAYHPQTSGQVEVSNRGLKRILERTVGENRASWSDKLDDALWAFHTAYKTPIGCTPYKLVYGKACHLPIVRILQKSQENGQNGQTRTREEWKRCSRAGRVTGSSTPGISPDVAELKDMVKALLLDKKSQAPAPVKAVEESCVTCGGAHSYRNCPATDGNVYRDNIQEYVSQAAAAKSNQELTCSGTLPSNTITNPKVDLKGITTRSGVAYQGPTIPTTSSSPPKVVERETKPVVAPVSAPMPNLKPSIMYPSRRNDERRHEKANVQIEKFYEIFKDLSFEISLTDALILMPKFASTLKALFGNKEKLSEMARTPLNEHCSAVILNKLPEKLGDPGKFLIPCDFPGMDECLALADLGASINLMPLSVWKRLSLSELTPTCMTLVLADRSITQPIGIAEDVYLKTRRALIDVYEGELTLRVGKEVVTFNLDQTLRYSLITDDMMADRIDVMKWTVRCILRCSRFSDVIASGNPTLYYDPIVPTSSPTLTPFGDSDFLLEEADAFLALKDDPTSPEVDDSYYDSERDMLLLESFLNDDPSLPPPTQGNYLPEIKKELKVCNDKLPIIIAKDLSVEEKVALIKVLKSQKRAIAWKLFDIKEEAYPSPSHNKSHQLRLNEVGLFSRARKASASSRRKSLSPKGVRVGEREEVGTIGSYKDGLPLAITSGENETTFLRNYSHSHSMTSIGSPSYSS</sequence>
<evidence type="ECO:0000313" key="6">
    <source>
        <dbReference type="Proteomes" id="UP001151760"/>
    </source>
</evidence>
<dbReference type="CDD" id="cd00303">
    <property type="entry name" value="retropepsin_like"/>
    <property type="match status" value="1"/>
</dbReference>
<dbReference type="InterPro" id="IPR001584">
    <property type="entry name" value="Integrase_cat-core"/>
</dbReference>
<organism evidence="5 6">
    <name type="scientific">Tanacetum coccineum</name>
    <dbReference type="NCBI Taxonomy" id="301880"/>
    <lineage>
        <taxon>Eukaryota</taxon>
        <taxon>Viridiplantae</taxon>
        <taxon>Streptophyta</taxon>
        <taxon>Embryophyta</taxon>
        <taxon>Tracheophyta</taxon>
        <taxon>Spermatophyta</taxon>
        <taxon>Magnoliopsida</taxon>
        <taxon>eudicotyledons</taxon>
        <taxon>Gunneridae</taxon>
        <taxon>Pentapetalae</taxon>
        <taxon>asterids</taxon>
        <taxon>campanulids</taxon>
        <taxon>Asterales</taxon>
        <taxon>Asteraceae</taxon>
        <taxon>Asteroideae</taxon>
        <taxon>Anthemideae</taxon>
        <taxon>Anthemidinae</taxon>
        <taxon>Tanacetum</taxon>
    </lineage>
</organism>
<dbReference type="Gene3D" id="2.40.70.10">
    <property type="entry name" value="Acid Proteases"/>
    <property type="match status" value="1"/>
</dbReference>
<evidence type="ECO:0000256" key="2">
    <source>
        <dbReference type="SAM" id="MobiDB-lite"/>
    </source>
</evidence>
<keyword evidence="1" id="KW-0175">Coiled coil</keyword>
<feature type="compositionally biased region" description="Low complexity" evidence="2">
    <location>
        <begin position="891"/>
        <end position="901"/>
    </location>
</feature>
<dbReference type="Gene3D" id="3.30.420.10">
    <property type="entry name" value="Ribonuclease H-like superfamily/Ribonuclease H"/>
    <property type="match status" value="1"/>
</dbReference>
<proteinExistence type="predicted"/>
<dbReference type="InterPro" id="IPR021109">
    <property type="entry name" value="Peptidase_aspartic_dom_sf"/>
</dbReference>
<dbReference type="PROSITE" id="PS50835">
    <property type="entry name" value="IG_LIKE"/>
    <property type="match status" value="1"/>
</dbReference>
<dbReference type="InterPro" id="IPR012337">
    <property type="entry name" value="RNaseH-like_sf"/>
</dbReference>
<evidence type="ECO:0000256" key="1">
    <source>
        <dbReference type="SAM" id="Coils"/>
    </source>
</evidence>
<protein>
    <submittedName>
        <fullName evidence="5">Reverse transcriptase domain-containing protein</fullName>
    </submittedName>
</protein>
<keyword evidence="6" id="KW-1185">Reference proteome</keyword>
<dbReference type="Proteomes" id="UP001151760">
    <property type="component" value="Unassembled WGS sequence"/>
</dbReference>
<feature type="region of interest" description="Disordered" evidence="2">
    <location>
        <begin position="756"/>
        <end position="789"/>
    </location>
</feature>
<dbReference type="PANTHER" id="PTHR33067">
    <property type="entry name" value="RNA-DIRECTED DNA POLYMERASE-RELATED"/>
    <property type="match status" value="1"/>
</dbReference>
<keyword evidence="5" id="KW-0695">RNA-directed DNA polymerase</keyword>
<feature type="compositionally biased region" description="Low complexity" evidence="2">
    <location>
        <begin position="84"/>
        <end position="103"/>
    </location>
</feature>
<accession>A0ABQ5H2S1</accession>
<reference evidence="5" key="2">
    <citation type="submission" date="2022-01" db="EMBL/GenBank/DDBJ databases">
        <authorList>
            <person name="Yamashiro T."/>
            <person name="Shiraishi A."/>
            <person name="Satake H."/>
            <person name="Nakayama K."/>
        </authorList>
    </citation>
    <scope>NUCLEOTIDE SEQUENCE</scope>
</reference>
<evidence type="ECO:0000259" key="4">
    <source>
        <dbReference type="PROSITE" id="PS50994"/>
    </source>
</evidence>
<dbReference type="SUPFAM" id="SSF53098">
    <property type="entry name" value="Ribonuclease H-like"/>
    <property type="match status" value="1"/>
</dbReference>
<dbReference type="EMBL" id="BQNB010019124">
    <property type="protein sequence ID" value="GJT81955.1"/>
    <property type="molecule type" value="Genomic_DNA"/>
</dbReference>
<feature type="domain" description="Integrase catalytic" evidence="4">
    <location>
        <begin position="582"/>
        <end position="742"/>
    </location>
</feature>
<keyword evidence="5" id="KW-0808">Transferase</keyword>
<feature type="domain" description="Ig-like" evidence="3">
    <location>
        <begin position="591"/>
        <end position="660"/>
    </location>
</feature>
<dbReference type="InterPro" id="IPR007110">
    <property type="entry name" value="Ig-like_dom"/>
</dbReference>
<name>A0ABQ5H2S1_9ASTR</name>
<dbReference type="PROSITE" id="PS50994">
    <property type="entry name" value="INTEGRASE"/>
    <property type="match status" value="1"/>
</dbReference>
<reference evidence="5" key="1">
    <citation type="journal article" date="2022" name="Int. J. Mol. Sci.">
        <title>Draft Genome of Tanacetum Coccineum: Genomic Comparison of Closely Related Tanacetum-Family Plants.</title>
        <authorList>
            <person name="Yamashiro T."/>
            <person name="Shiraishi A."/>
            <person name="Nakayama K."/>
            <person name="Satake H."/>
        </authorList>
    </citation>
    <scope>NUCLEOTIDE SEQUENCE</scope>
</reference>
<feature type="coiled-coil region" evidence="1">
    <location>
        <begin position="141"/>
        <end position="175"/>
    </location>
</feature>